<keyword evidence="7" id="KW-0175">Coiled coil</keyword>
<dbReference type="Gene3D" id="1.20.58.60">
    <property type="match status" value="25"/>
</dbReference>
<dbReference type="Pfam" id="PF13499">
    <property type="entry name" value="EF-hand_7"/>
    <property type="match status" value="1"/>
</dbReference>
<dbReference type="FunFam" id="1.20.58.60:FF:000101">
    <property type="entry name" value="Short stop, isoform K"/>
    <property type="match status" value="1"/>
</dbReference>
<evidence type="ECO:0000256" key="2">
    <source>
        <dbReference type="ARBA" id="ARBA00022490"/>
    </source>
</evidence>
<feature type="coiled-coil region" evidence="7">
    <location>
        <begin position="5465"/>
        <end position="5495"/>
    </location>
</feature>
<feature type="coiled-coil region" evidence="7">
    <location>
        <begin position="4655"/>
        <end position="4715"/>
    </location>
</feature>
<feature type="compositionally biased region" description="Polar residues" evidence="8">
    <location>
        <begin position="1443"/>
        <end position="1468"/>
    </location>
</feature>
<dbReference type="InterPro" id="IPR043197">
    <property type="entry name" value="Plakin"/>
</dbReference>
<dbReference type="CDD" id="cd00176">
    <property type="entry name" value="SPEC"/>
    <property type="match status" value="15"/>
</dbReference>
<dbReference type="SUPFAM" id="SSF47473">
    <property type="entry name" value="EF-hand"/>
    <property type="match status" value="1"/>
</dbReference>
<dbReference type="InterPro" id="IPR003108">
    <property type="entry name" value="GAR_dom"/>
</dbReference>
<dbReference type="InterPro" id="IPR002048">
    <property type="entry name" value="EF_hand_dom"/>
</dbReference>
<dbReference type="PROSITE" id="PS51460">
    <property type="entry name" value="GAR"/>
    <property type="match status" value="1"/>
</dbReference>
<keyword evidence="6" id="KW-0206">Cytoskeleton</keyword>
<dbReference type="SMART" id="SM00150">
    <property type="entry name" value="SPEC"/>
    <property type="match status" value="30"/>
</dbReference>
<protein>
    <submittedName>
        <fullName evidence="12">Dystonin isoform X1</fullName>
    </submittedName>
</protein>
<dbReference type="GO" id="GO:0030056">
    <property type="term" value="C:hemidesmosome"/>
    <property type="evidence" value="ECO:0007669"/>
    <property type="project" value="TreeGrafter"/>
</dbReference>
<dbReference type="PROSITE" id="PS50222">
    <property type="entry name" value="EF_HAND_2"/>
    <property type="match status" value="2"/>
</dbReference>
<feature type="domain" description="EF-hand" evidence="9">
    <location>
        <begin position="6233"/>
        <end position="6268"/>
    </location>
</feature>
<dbReference type="FunFam" id="1.10.238.10:FF:000031">
    <property type="entry name" value="Short stop, isoform J"/>
    <property type="match status" value="1"/>
</dbReference>
<dbReference type="GO" id="GO:0045104">
    <property type="term" value="P:intermediate filament cytoskeleton organization"/>
    <property type="evidence" value="ECO:0007669"/>
    <property type="project" value="InterPro"/>
</dbReference>
<feature type="region of interest" description="Disordered" evidence="8">
    <location>
        <begin position="6608"/>
        <end position="6631"/>
    </location>
</feature>
<feature type="region of interest" description="Disordered" evidence="8">
    <location>
        <begin position="1365"/>
        <end position="1407"/>
    </location>
</feature>
<dbReference type="GO" id="GO:0008017">
    <property type="term" value="F:microtubule binding"/>
    <property type="evidence" value="ECO:0007669"/>
    <property type="project" value="InterPro"/>
</dbReference>
<gene>
    <name evidence="12" type="primary">LOC117650213</name>
</gene>
<feature type="region of interest" description="Disordered" evidence="8">
    <location>
        <begin position="6648"/>
        <end position="6691"/>
    </location>
</feature>
<dbReference type="InterPro" id="IPR035915">
    <property type="entry name" value="Plakin_repeat_sf"/>
</dbReference>
<dbReference type="FunFam" id="1.20.58.60:FF:000039">
    <property type="entry name" value="Short stop, isoform N"/>
    <property type="match status" value="1"/>
</dbReference>
<feature type="compositionally biased region" description="Polar residues" evidence="8">
    <location>
        <begin position="6530"/>
        <end position="6564"/>
    </location>
</feature>
<feature type="region of interest" description="Disordered" evidence="8">
    <location>
        <begin position="3428"/>
        <end position="3494"/>
    </location>
</feature>
<dbReference type="InterPro" id="IPR002017">
    <property type="entry name" value="Spectrin_repeat"/>
</dbReference>
<feature type="compositionally biased region" description="Low complexity" evidence="8">
    <location>
        <begin position="6476"/>
        <end position="6491"/>
    </location>
</feature>
<dbReference type="GO" id="GO:0005737">
    <property type="term" value="C:cytoplasm"/>
    <property type="evidence" value="ECO:0007669"/>
    <property type="project" value="TreeGrafter"/>
</dbReference>
<dbReference type="FunFam" id="1.20.58.60:FF:000044">
    <property type="entry name" value="Short stop, isoform K"/>
    <property type="match status" value="1"/>
</dbReference>
<dbReference type="FunCoup" id="A0A6P8ZVJ1">
    <property type="interactions" value="412"/>
</dbReference>
<feature type="compositionally biased region" description="Basic and acidic residues" evidence="8">
    <location>
        <begin position="783"/>
        <end position="793"/>
    </location>
</feature>
<dbReference type="PANTHER" id="PTHR23169:SF23">
    <property type="entry name" value="SHORT STOP, ISOFORM H"/>
    <property type="match status" value="1"/>
</dbReference>
<keyword evidence="3" id="KW-0597">Phosphoprotein</keyword>
<dbReference type="GeneID" id="117650213"/>
<proteinExistence type="predicted"/>
<feature type="region of interest" description="Disordered" evidence="8">
    <location>
        <begin position="1443"/>
        <end position="1482"/>
    </location>
</feature>
<dbReference type="GO" id="GO:0005886">
    <property type="term" value="C:plasma membrane"/>
    <property type="evidence" value="ECO:0007669"/>
    <property type="project" value="UniProtKB-SubCell"/>
</dbReference>
<feature type="coiled-coil region" evidence="7">
    <location>
        <begin position="4368"/>
        <end position="4395"/>
    </location>
</feature>
<evidence type="ECO:0000259" key="9">
    <source>
        <dbReference type="PROSITE" id="PS50222"/>
    </source>
</evidence>
<feature type="compositionally biased region" description="Low complexity" evidence="8">
    <location>
        <begin position="6443"/>
        <end position="6457"/>
    </location>
</feature>
<keyword evidence="4" id="KW-0677">Repeat</keyword>
<comment type="subcellular location">
    <subcellularLocation>
        <location evidence="1">Cytoplasm</location>
        <location evidence="1">Cytoskeleton</location>
    </subcellularLocation>
</comment>
<feature type="domain" description="EF-hand" evidence="9">
    <location>
        <begin position="6269"/>
        <end position="6304"/>
    </location>
</feature>
<dbReference type="InterPro" id="IPR011992">
    <property type="entry name" value="EF-hand-dom_pair"/>
</dbReference>
<dbReference type="GO" id="GO:0042060">
    <property type="term" value="P:wound healing"/>
    <property type="evidence" value="ECO:0007669"/>
    <property type="project" value="TreeGrafter"/>
</dbReference>
<evidence type="ECO:0000259" key="10">
    <source>
        <dbReference type="PROSITE" id="PS51460"/>
    </source>
</evidence>
<dbReference type="FunFam" id="1.20.58.60:FF:000038">
    <property type="entry name" value="Short stop, isoform N"/>
    <property type="match status" value="1"/>
</dbReference>
<dbReference type="PANTHER" id="PTHR23169">
    <property type="entry name" value="ENVOPLAKIN"/>
    <property type="match status" value="1"/>
</dbReference>
<dbReference type="GO" id="GO:0005509">
    <property type="term" value="F:calcium ion binding"/>
    <property type="evidence" value="ECO:0007669"/>
    <property type="project" value="InterPro"/>
</dbReference>
<feature type="compositionally biased region" description="Polar residues" evidence="8">
    <location>
        <begin position="6492"/>
        <end position="6515"/>
    </location>
</feature>
<feature type="compositionally biased region" description="Low complexity" evidence="8">
    <location>
        <begin position="1383"/>
        <end position="1406"/>
    </location>
</feature>
<evidence type="ECO:0000256" key="5">
    <source>
        <dbReference type="ARBA" id="ARBA00022837"/>
    </source>
</evidence>
<dbReference type="GO" id="GO:0005882">
    <property type="term" value="C:intermediate filament"/>
    <property type="evidence" value="ECO:0007669"/>
    <property type="project" value="TreeGrafter"/>
</dbReference>
<feature type="domain" description="GAR" evidence="10">
    <location>
        <begin position="6309"/>
        <end position="6381"/>
    </location>
</feature>
<dbReference type="CTD" id="36542"/>
<dbReference type="SUPFAM" id="SSF143575">
    <property type="entry name" value="GAS2 domain-like"/>
    <property type="match status" value="1"/>
</dbReference>
<dbReference type="OrthoDB" id="2250192at2759"/>
<dbReference type="FunFam" id="1.20.58.60:FF:000082">
    <property type="entry name" value="Short stop, isoform K"/>
    <property type="match status" value="1"/>
</dbReference>
<dbReference type="InterPro" id="IPR036534">
    <property type="entry name" value="GAR_dom_sf"/>
</dbReference>
<dbReference type="Proteomes" id="UP000515158">
    <property type="component" value="Unplaced"/>
</dbReference>
<dbReference type="FunFam" id="1.20.58.60:FF:000042">
    <property type="entry name" value="Short stop, isoform N"/>
    <property type="match status" value="1"/>
</dbReference>
<feature type="compositionally biased region" description="Low complexity" evidence="8">
    <location>
        <begin position="6649"/>
        <end position="6663"/>
    </location>
</feature>
<dbReference type="Gene3D" id="1.10.238.10">
    <property type="entry name" value="EF-hand"/>
    <property type="match status" value="1"/>
</dbReference>
<dbReference type="SUPFAM" id="SSF46966">
    <property type="entry name" value="Spectrin repeat"/>
    <property type="match status" value="24"/>
</dbReference>
<dbReference type="SMART" id="SM00243">
    <property type="entry name" value="GAS2"/>
    <property type="match status" value="1"/>
</dbReference>
<evidence type="ECO:0000256" key="7">
    <source>
        <dbReference type="SAM" id="Coils"/>
    </source>
</evidence>
<dbReference type="Gene3D" id="3.30.920.20">
    <property type="entry name" value="Gas2-like domain"/>
    <property type="match status" value="1"/>
</dbReference>
<name>A0A6P8ZVJ1_THRPL</name>
<dbReference type="Pfam" id="PF02187">
    <property type="entry name" value="GAS2"/>
    <property type="match status" value="1"/>
</dbReference>
<dbReference type="RefSeq" id="XP_034249348.1">
    <property type="nucleotide sequence ID" value="XM_034393457.1"/>
</dbReference>
<feature type="coiled-coil region" evidence="7">
    <location>
        <begin position="4257"/>
        <end position="4284"/>
    </location>
</feature>
<dbReference type="Pfam" id="PF00435">
    <property type="entry name" value="Spectrin"/>
    <property type="match status" value="16"/>
</dbReference>
<dbReference type="FunFam" id="1.20.58.60:FF:000001">
    <property type="entry name" value="Microtubule-actin cross-linking factor 1"/>
    <property type="match status" value="4"/>
</dbReference>
<feature type="compositionally biased region" description="Low complexity" evidence="8">
    <location>
        <begin position="3472"/>
        <end position="3492"/>
    </location>
</feature>
<evidence type="ECO:0000256" key="3">
    <source>
        <dbReference type="ARBA" id="ARBA00022553"/>
    </source>
</evidence>
<dbReference type="SMART" id="SM00250">
    <property type="entry name" value="PLEC"/>
    <property type="match status" value="34"/>
</dbReference>
<dbReference type="InterPro" id="IPR018247">
    <property type="entry name" value="EF_Hand_1_Ca_BS"/>
</dbReference>
<dbReference type="FunFam" id="1.20.58.60:FF:000260">
    <property type="entry name" value="Kakapo"/>
    <property type="match status" value="1"/>
</dbReference>
<dbReference type="SMART" id="SM00054">
    <property type="entry name" value="EFh"/>
    <property type="match status" value="2"/>
</dbReference>
<dbReference type="InterPro" id="IPR018159">
    <property type="entry name" value="Spectrin/alpha-actinin"/>
</dbReference>
<reference evidence="12" key="1">
    <citation type="submission" date="2025-08" db="UniProtKB">
        <authorList>
            <consortium name="RefSeq"/>
        </authorList>
    </citation>
    <scope>IDENTIFICATION</scope>
    <source>
        <tissue evidence="12">Total insect</tissue>
    </source>
</reference>
<dbReference type="FunFam" id="1.20.58.60:FF:000050">
    <property type="entry name" value="Short stop, isoform N"/>
    <property type="match status" value="1"/>
</dbReference>
<organism evidence="12">
    <name type="scientific">Thrips palmi</name>
    <name type="common">Melon thrips</name>
    <dbReference type="NCBI Taxonomy" id="161013"/>
    <lineage>
        <taxon>Eukaryota</taxon>
        <taxon>Metazoa</taxon>
        <taxon>Ecdysozoa</taxon>
        <taxon>Arthropoda</taxon>
        <taxon>Hexapoda</taxon>
        <taxon>Insecta</taxon>
        <taxon>Pterygota</taxon>
        <taxon>Neoptera</taxon>
        <taxon>Paraneoptera</taxon>
        <taxon>Thysanoptera</taxon>
        <taxon>Terebrantia</taxon>
        <taxon>Thripoidea</taxon>
        <taxon>Thripidae</taxon>
        <taxon>Thrips</taxon>
    </lineage>
</organism>
<evidence type="ECO:0000256" key="4">
    <source>
        <dbReference type="ARBA" id="ARBA00022737"/>
    </source>
</evidence>
<dbReference type="KEGG" id="tpal:117650213"/>
<feature type="compositionally biased region" description="Low complexity" evidence="8">
    <location>
        <begin position="6617"/>
        <end position="6631"/>
    </location>
</feature>
<evidence type="ECO:0000256" key="8">
    <source>
        <dbReference type="SAM" id="MobiDB-lite"/>
    </source>
</evidence>
<dbReference type="Gene3D" id="3.90.1290.10">
    <property type="entry name" value="Plakin repeat"/>
    <property type="match status" value="13"/>
</dbReference>
<accession>A0A6P8ZVJ1</accession>
<evidence type="ECO:0000256" key="1">
    <source>
        <dbReference type="ARBA" id="ARBA00004245"/>
    </source>
</evidence>
<keyword evidence="2" id="KW-0963">Cytoplasm</keyword>
<dbReference type="PROSITE" id="PS00018">
    <property type="entry name" value="EF_HAND_1"/>
    <property type="match status" value="1"/>
</dbReference>
<dbReference type="SUPFAM" id="SSF75399">
    <property type="entry name" value="Plakin repeat"/>
    <property type="match status" value="19"/>
</dbReference>
<dbReference type="InParanoid" id="A0A6P8ZVJ1"/>
<feature type="coiled-coil region" evidence="7">
    <location>
        <begin position="3178"/>
        <end position="3205"/>
    </location>
</feature>
<dbReference type="FunFam" id="1.20.58.60:FF:000040">
    <property type="entry name" value="Short stop, isoform N"/>
    <property type="match status" value="1"/>
</dbReference>
<sequence>MLPLRDAFAKGLVRREAPPRRTLVRQRALSDALAQGLVDSRTGSVVDRRSGEKVPLEEALRRGLVRGDLREVVDAASDDKMTVEEAVARGVLRDGKYMHAVSGEKLPLREAGRRGLLAKPMTLKDAKDLAALDDAGRILSPTHRDKLSILASCARGVLDADSLRSVASSASSDNEELLTLAEALADGVILPEGKYRDAVSGEEMTIGEAVDNGLISSVAVRSVFDIEAFQDATSDAAEPAFISLNTALDKQLVTPDEALVVDAKAGKCVPIAEAVQQGLVRPAVLAELNKDIGIPAEAGDAQGGALSVLQAVVAERLDPKAGQVLDPKTKKAVFSDEAVRRELITPQGAALLDSLLNIDVTTQTVTKHVKHFVTVVATGPANTAEAVPAAEAEGATYEVPTDGWYLAEAIDKKLFDPVTGLFIVPGTDRLVSLEECVKLEIINPVSAQVMDPKDNKGQRRLPLLRALGKGLLDATGHYPDAEGSKRITMKEAIARHAVILEQRTASDSPNTKVIKVTKVSGKPDVVEVEVSQPVEAGGSPTFVEVKSSDALGQGAEGPGPLQVQPGVIFDPTSALVICTDGDEAPGRAVGLLQAVKEKKLEPRMVKVKDPYSGKEMNINEAMRKGIIDKATGDYKDRAGRRIPLAEAAKFGMVAVLGAPLALMKKLIVDPRTGEQVSVERALAEGLVDEAKLRDLERALETADAGDGEVLSTRVETTTVVKVLDPATGQELPPDVAVQMGVIDKRELARLTAAAGSLSAPGTPTRSRTPTTPLPPSDDEGLSEAERTRARVTTEPKYQVSLGRARTLSPDMMDAAKPVVLQKMRKRVVKPRDALDCGMIDQDTARILEDPNTFRGQQGEPVNLAEAIALKRVDGNRGAIRDPQRGDLLTIKEAIERGILDSTTPSGNLLVPVARSLSVPGLVEQGLLEPEAGRVVHPETGALLTLSEAMTCEIVDPLSQLADPLTGKRVTLREALDSGSIDDETATVATRKGSVDLLTAARDLQVFEKAKPVLGLGETLPPTGMTFPVAVTRGLVDAAAKEVIHPITGVRTPVQVAIHDDFIMALPYPVSPDSVEVTQALDCNLIDTDKATFTNPRTGDVLPVSEAVETGLLVIKPVPSLLSFEAGGVVTAVTETVTSYQTITTRTIDLKPGFVLISADEVKNAQTGEVMSLDQARLRGIARDESEEREEYTTVDSKTSFEEAVAQGLVDLHAGTFTHPESGEVMAIRDAISSGLLDTSAEPEPEPEAGATRRVSVAEMQFDEKEKKFRDPTSPDKAFDTLREAMEAGVVDPEAVVYDVASGRPVTTREAVDSGMIDAAGRVTDPSTGTSMSVKDAAKLGLLAVVGAPVLAGMAVADKLKSMYDKKKGGEPAVTPPARKSKSKSPSPSPAVAVAAAAAQSEPQPRQVARQLFPEDKDEETDSTDSKTAALAKPVVVEALLKSESATPVTKSSHESSPSVAEITIQSTAKPVKGEPSSPTTKQPLDAQALVAAGALDAEKGQFLNPQSGDVVPFHEFALRLGILDPERVVVRDLAGREDTFVPLRQALQIPLLDKNTGQMVDPSTGKRVPFLEAVKLGWIVERPPEKTGRELVLSLEDAVEQRLFSPDTAEVLNPATGELMPLAAALSQGVLSSEAIMVRSPDGDDVITLSEAVESGMVDLDKGTVVDPRTGQAVDMKAALASGLLMASPRKALSLEAVINKGLYDADSGLITNPATEQAVPVDEAVRQGVVDAFLTECKDSRSGAFVSLDDALQSKIINAHSGRFRDTESGQIMPLDEALAQGLISTNHITLPLVDTIVEGFYSPRSGRVLNPGTGLEQTLAQAMDCGFVDAASARVRDDHTERIVTVAEAVQSGLLDADKGLVTYPAPMALDDALERGYILATGKPCSLQAALAQGCYEPKTGLMLLNDDRVTLEEAVKQGEINRNALTVKDPRSGDILTLAEAVKVGVINPKHGTATDPTSGAEMHFYDALERGLIVPAKRKISLSEAVFKGFYDPKSGKFTSPETKERLPTDRAIKRGMIDPESTLVRTEDGVVPFLHAIETGLVDARAGTLVGGPGVGTMDFHEAFEKGLLVEVRRPMPLSEALAKGVFDADSARFMNPSSGEGLTLADAVDQYVVESDSVHVKDTRSGFLKKQSLAEAMRIGLVDGETSKVRDFSRGADAVVEVALPEAVEQGLIVDSKSAVSVQRAIHQGLYHDDTGKLTDPNTGRKVTLHEAIRRYIINPELPCYWDRKSERLLSLVETCRAGIIDRRAGRFKEPGSNCAVPLSEAMELGLIVDIETAGFGLFEALAMGLYDPATGLLAHPATGRRLTLADSVKEELVSPLLSIVKHAGTGRYMKLDEAVKAGLVDDEAGVYRLPDSARTLSLAEAKQKGLIVTARRPLSVEEAVRCGLYRVDSGRFVDPESGDALDIAQALARGLLQPDTTAVRDPITGQLKSLNSALEDGTIDAARGRVTDPKTREQLNVEAALDRGLLVTTDKPLTFKEAVRRGSIDFKRGTFKDPRSMLECTLEEAIRHELIDPESAMVKDPATGRFHPLKKAIVDGLIDLNKRAALDPNTGKAKSLCIMFEQGTVVFLREPLTFEAAVEQGHLDTATAKFTDPTSKEQMTLREAVTQGLIDPDSALIKDTRRKHLLKLAEAFRKGLMEGEKGNVLDSESSRLNTLAEAIDTGLLTSPRRGFTLIEAVQYGLYDPASGAVADPYLSPTHAPLTLAEAVEAGLVDPSSTAVKDPETGAVCSLPEAMSSKLVDSAAGRLRVPEGEPMDLAKALQRGYILPAEQRQAMEEKYRLCDESLQKLLQWIAEVEDRLANQDVVHEQVDELRNQINNLKVMKDDLDAHARPVSACLDQVRLIVSTGGELLSSVEMASLEKNGKGLRTRYDRALNRTDLLLRRLAAARDELTKFRGEMTQFVSWLDKARRVLEDKERSLSNLNRLTSGADSTREFVSDVIAHQADLRFITMAAQKFVDESKEYLTVLNDFRTSLPQRLPHVEAISAQDSVVRNEVSVVTAQYKDLLNRCNALTDRLSGVGGRQREYRDAVDKARAWLKEVEPRAHKIIAEPIGADPKTVEDQLHRAKQLNSEFVANARLIDNARQALAALLRSLDGQLTPAEARDLEQPVVEIEAKYNQLAEALADKCAALDTALTQSQGVQDALDGLVGWLNSSDNQLKTQWRPASLIKERLEEQIREHRQLQAEIDSHKASVEAVARSAQELVNTASNSRLAKKIETKLHDVTSRFDKLLDKVAKRGEFLDEVMAALMTFSNQATLLERWLSEMLEVLDSRELPEVAARLEDLAAKRDAKREPFEEAIRNGRNLVGQKDVTDTGPVRDRIKGLESQWKELNGLLDEKTRLSRARAEQLSAYDRLRDQVMEWLSNMENRLARLEAIALDAEYLKKQSEEIKPLVKEHRDYAGIIDKVNDLGNAYDALTQGGRPDSPARRRSGAYSPTKRLSSTASPIGRRSSQDALLTSPVSPGGSSGFGSRRSSQDGGFHLDEVSPVQQQLTEINNRYSLLGVRLGDRQTELDQVREEVRKILENLRTLSVFLDKVQRALPKESVPMTKDEADKMTRQIKSVLEEMYEKQSLLDGTRGSVQELLRRKPGARGADTLHDEMAEVASRWRALHDLCKARIKLMEDMKDFHDTHDSLSGWLAAKDRMLTVLGPISSDPRMVQSQVQQVQVLREEFRTQQPQLNHLLEVGDAVLAHVDRNSGDGQRIAAKLDQIQQRWNDLLGRLEERAESLGAAADTSREFDAQLTRLRDALQAISDALDDLPLDKDPEEQLRKIENLERQLEGQRPLLADVEAAGAQLCEVLTDPASRADIQAKLAAVIRQYNTLQKKLDHRKAEIEGSLRDGRQFEQSCARTLGWLSDELGGLSERLLVSADRDVLQEQLDKHEPVYKAVLNREHEVIMLLNKGRDMQARAGPRGDARNLGRDLDKIQQAWDRLRKDVLERHTRLQTCMEHCRKYYRAQEQFLPWLLQAEDKLESLQPASFKRKDIERQLKELAAFRNDVWKRSGEYENNRMLGETFVGSCDIDKDIVKNELTNMKQRWDRLNNGLLERTQALEETARRLGDFGENLRDLAHAVQRCEDKLASHDAIGGAARDPKMLERIRALREEAGNLKKPLLGLRQAAGDLVKEAGEHGVDAHHLQDEVEGVGDRIDELCAKLDDRCSQLQSAATAVSQFNEQVKALGQDLTGLENELDAMKPPGREIKVVRAQLEDVSRFLKKVSRAADDVARAVQSGEHLVDSGFASDTVATRDQVESLRRQLARLEERGRNREEDLDAALGRLESFYQQYAVVMEDINHAAEQVRKLKPIGSDLDSIKAQQEEFRHFRRATIEPLGATVGDTNRAGQGLVQSAAGGVSTAVLEKDLEKLNDRWNDLKEKMNERDRRLDVGLLQSGKFQEALDGLSKWLSETEEMVAKQKPPSADYKVVKAQLQEQKFLKKMLLDRQNSMSSLFAMGNEVAANADPAERKAIERQLKDLMGRFDRLTEGAQQRMEALEMAMAVAKQFQDKLVPIMEWLDKTERKVKDLELVPTDEEKIQQKIREHDALHKEILRKKAAFTELTEVASTLMELVGEDEAAGLADKLTETTDRYATLVEASEAVGALLQQSRQGLRHLVLTYQDLQAWMEKMEKELNRHRVLAVHTDKLLQQMDDLADLTEEIANKQTQVDGTVDSGLELMKHISNDEAIQLKDKLDSLQRRYNDLTSRGADLLKHAQEALPLVQQFHNCHTKLVDWMMGAEATLQQAEPREEDIHRLELDIQEFRPVLEAINQVGPRLCQMSPGEGASTIEGLMTRDNRRFDAIAEQIQRKAERIQLSKQRSLEVISDIDELLDWFREVENQIREAEPPSSDPDVIRVQLKEHKALNDDISSQKGRVRDVLSTAKKVLRESAQQEDTGTIREKMEDLREMMELVSGLSADRLGILEQALPLAQHFLETHATLASWLTDMERQVAMLAMPSLRPDLIAQQQDRNEMFLQSLNEHKPLLDKLNKTGEALISLVNDEEGSKVQDVMDGDNARYNALRVDLRTRQQALEKALQESSQFADKLEGMLRALTNTADQVNNMEPVSAHPPKIRDQIDDNNAIVEDLDKRQEAYDAVKRAATDVINKAGNRADPAVNDIKRKLEKLNSLWNDVQKATGDRGKSLDEALRVAQKFWEQLHAVMATLRDLQDTLQSQDPPAVEPSVIKQQQHALQDIRHDIDQTKPEVDQVRQTGQKLMKICGEPDKPEVKKNIEDLDSAWDNITALYARREENLIDAMEKAMEFHEMLQNLLAFLDKAEDKFAHMGALGSDIDAVKRQISQLKDFKHEVDPHMVKVEALNRQAQELTERTSADQAAAIKEPLNAVNRRWDDLLRGMVERQRQLENALLRLGQFQHALSELLAWIDATERTLDSDLKPVPGDPQLLEVELAKLKVLVNDIQAHQSSVDTLNDAGRQLIESGKGTLEASSTQEKLSTLNRRWRELLQKAADRQTELEDALREAQRYHAEVQDLLSWLGEVDGVIAASKPVGGLPETASEQLQRFMEVYNELEENRPKVESCLAQGHEYLKKSSERRASNLEHNLRTLKQRWDSVTARANDKKIKLEIALKEATEFHDALQAFVDWLTNAEKVLSNLKPVSRVMETILQQIEEHKAFQKDVGVHRETMLNLDKKGTHLKYFSQKQDVILIKNLLISVQHRWERVVSKSAERTRALDHGYKEAREFHDAWSGLMSWLTDTEKGLEELQVEEGVGNDPDRIKQRLAKHREFQRALSGKQATYDATMRAGKTLKDRAPKTDETALRNMLTQLKNKWTAVCAMSVERQRRLEEALLYCGQFKDAVQALMDWLYKMDKILAEDGPVHGDLDTVMALVEQHKQFEEDLSSRSAQMESVKRTGKDLMDKATAADAAAIRSQLSELTSMWDKVSRLSDRKTKRLEDALKEAEALHKAVHMLLEWLSDAEMKLRFSGTLPEDEHETRAQLAEHEKFMREMREKEREKDQTIALAQRILAKAHPDGATVIKHWITIIQSRWEEVSSWAKQREQRLNDHLRSLRDLDSLLEELLSWLQGLESNLLSLEAEPLPDDLNTLRQLIQEHQEFMENTAVRQGEVDAVCKSRQVAKGPAAKDKDRRPSKPRTSLSSRDLERESSPEYEMSGRKGSRASPGREKTPDIYPHIGPRFPPKGSKGAEPQFRSPRVKLLWDKWRNVWMLSWERQRRLQEKYNYLLEMERVKNFSWDDWRRRFLKFMNHKKSRLTDLFRKMDKNNDGLIPREDFIDGIIKTKFDTSRLEMNAVADMFDHNNEGLIDWKEFIAALRPDWEEKQPSVEADKIHDEVKRLVMLCTCRQKFRVFQVGEGKYRFGDSQKLRLVRILRSTVMVRVGGGWVALDEFLVKNDPCRAEEFLSQLMPIFESLRQKEEIPCSYPLAMGTRSGGPTYHWINRTHCHEIRERSARSVPMKQSSTGRSSFSAASDSLSDNEGSFSRGPPTRKSSAPLRSSLTPGGSLPGSRNNSRPPSRQGSKPPSRHGSNLSLDSTDEGTPSRIPMRRVTSSTPSSAQRKLTVPMNGSATRPRTPTSGLTSPASGAVSRLGTIHRASSIPTLTGVGSSGSRIPIYVGASLDTQDEHLPASSFSCPTSGRSSGRSSVRTNSSSNIPVLMKAYYYYRARTPSGSSTPAPPGLGTKLTRRASGASDTSTGARKGKTSPAPFHL</sequence>
<keyword evidence="11" id="KW-1185">Reference proteome</keyword>
<evidence type="ECO:0000313" key="12">
    <source>
        <dbReference type="RefSeq" id="XP_034249348.1"/>
    </source>
</evidence>
<evidence type="ECO:0000256" key="6">
    <source>
        <dbReference type="ARBA" id="ARBA00023212"/>
    </source>
</evidence>
<dbReference type="Pfam" id="PF00681">
    <property type="entry name" value="Plectin"/>
    <property type="match status" value="1"/>
</dbReference>
<feature type="region of interest" description="Disordered" evidence="8">
    <location>
        <begin position="6432"/>
        <end position="6568"/>
    </location>
</feature>
<feature type="region of interest" description="Disordered" evidence="8">
    <location>
        <begin position="6100"/>
        <end position="6175"/>
    </location>
</feature>
<dbReference type="GO" id="GO:0031122">
    <property type="term" value="P:cytoplasmic microtubule organization"/>
    <property type="evidence" value="ECO:0007669"/>
    <property type="project" value="TreeGrafter"/>
</dbReference>
<feature type="region of interest" description="Disordered" evidence="8">
    <location>
        <begin position="754"/>
        <end position="798"/>
    </location>
</feature>
<dbReference type="CDD" id="cd00051">
    <property type="entry name" value="EFh"/>
    <property type="match status" value="1"/>
</dbReference>
<dbReference type="GO" id="GO:0005198">
    <property type="term" value="F:structural molecule activity"/>
    <property type="evidence" value="ECO:0007669"/>
    <property type="project" value="TreeGrafter"/>
</dbReference>
<dbReference type="InterPro" id="IPR001101">
    <property type="entry name" value="Plectin_repeat"/>
</dbReference>
<evidence type="ECO:0000313" key="11">
    <source>
        <dbReference type="Proteomes" id="UP000515158"/>
    </source>
</evidence>
<keyword evidence="5" id="KW-0106">Calcium</keyword>